<dbReference type="Proteomes" id="UP000469011">
    <property type="component" value="Unassembled WGS sequence"/>
</dbReference>
<comment type="caution">
    <text evidence="1">The sequence shown here is derived from an EMBL/GenBank/DDBJ whole genome shotgun (WGS) entry which is preliminary data.</text>
</comment>
<dbReference type="AlphaFoldDB" id="A0A6N9T406"/>
<evidence type="ECO:0000313" key="1">
    <source>
        <dbReference type="EMBL" id="NDW06104.1"/>
    </source>
</evidence>
<dbReference type="EMBL" id="JAAAMG010000014">
    <property type="protein sequence ID" value="NDW06104.1"/>
    <property type="molecule type" value="Genomic_DNA"/>
</dbReference>
<accession>A0A6N9T406</accession>
<reference evidence="1 2" key="1">
    <citation type="submission" date="2020-01" db="EMBL/GenBank/DDBJ databases">
        <title>Jiella pacifica sp. nov.</title>
        <authorList>
            <person name="Xue Z."/>
            <person name="Zhu S."/>
            <person name="Chen J."/>
            <person name="Yang J."/>
        </authorList>
    </citation>
    <scope>NUCLEOTIDE SEQUENCE [LARGE SCALE GENOMIC DNA]</scope>
    <source>
        <strain evidence="1 2">40Bstr34</strain>
    </source>
</reference>
<dbReference type="RefSeq" id="WP_163464638.1">
    <property type="nucleotide sequence ID" value="NZ_JAAAMG010000014.1"/>
</dbReference>
<gene>
    <name evidence="1" type="ORF">GTK09_16915</name>
</gene>
<protein>
    <submittedName>
        <fullName evidence="1">Uncharacterized protein</fullName>
    </submittedName>
</protein>
<organism evidence="1 2">
    <name type="scientific">Jiella pacifica</name>
    <dbReference type="NCBI Taxonomy" id="2696469"/>
    <lineage>
        <taxon>Bacteria</taxon>
        <taxon>Pseudomonadati</taxon>
        <taxon>Pseudomonadota</taxon>
        <taxon>Alphaproteobacteria</taxon>
        <taxon>Hyphomicrobiales</taxon>
        <taxon>Aurantimonadaceae</taxon>
        <taxon>Jiella</taxon>
    </lineage>
</organism>
<proteinExistence type="predicted"/>
<keyword evidence="2" id="KW-1185">Reference proteome</keyword>
<name>A0A6N9T406_9HYPH</name>
<evidence type="ECO:0000313" key="2">
    <source>
        <dbReference type="Proteomes" id="UP000469011"/>
    </source>
</evidence>
<sequence length="103" mass="9219">MDEGDNCSGEALVAAVPGAVPASSSGLAGVATSARRVVAATASLGDVASGRGAADSTGKGAAGRATIPRNSAAATAFGAAGAAVSGSGTGGDGLAVFVVAVSG</sequence>